<keyword evidence="3" id="KW-1185">Reference proteome</keyword>
<dbReference type="NCBIfam" id="TIGR00229">
    <property type="entry name" value="sensory_box"/>
    <property type="match status" value="1"/>
</dbReference>
<evidence type="ECO:0000313" key="2">
    <source>
        <dbReference type="EMBL" id="OOC09494.1"/>
    </source>
</evidence>
<sequence>MVDRSLTGHEIILDPHDTIQSRTDTRGVIDLANHTMVRISQYSREELIGAPHSIVRHPHMPRSAFYAMWQIIQGGDEFFGFVNNRAKSGDNYWVFVRVAPRTSASGEVTGYSSVRIRPKREAVEEWSKIYADILAVEQKYPREEQVQAGYQAIQKAMRKRGFRHLTDWVMKSV</sequence>
<feature type="domain" description="PAS fold" evidence="1">
    <location>
        <begin position="23"/>
        <end position="112"/>
    </location>
</feature>
<dbReference type="InterPro" id="IPR035965">
    <property type="entry name" value="PAS-like_dom_sf"/>
</dbReference>
<gene>
    <name evidence="2" type="ORF">B1A74_10590</name>
</gene>
<name>A0A1V2ZWK0_9GAMM</name>
<dbReference type="CDD" id="cd00130">
    <property type="entry name" value="PAS"/>
    <property type="match status" value="1"/>
</dbReference>
<dbReference type="InterPro" id="IPR000014">
    <property type="entry name" value="PAS"/>
</dbReference>
<evidence type="ECO:0000313" key="3">
    <source>
        <dbReference type="Proteomes" id="UP000189177"/>
    </source>
</evidence>
<dbReference type="SUPFAM" id="SSF55785">
    <property type="entry name" value="PYP-like sensor domain (PAS domain)"/>
    <property type="match status" value="1"/>
</dbReference>
<proteinExistence type="predicted"/>
<evidence type="ECO:0000259" key="1">
    <source>
        <dbReference type="Pfam" id="PF00989"/>
    </source>
</evidence>
<reference evidence="2 3" key="1">
    <citation type="submission" date="2017-02" db="EMBL/GenBank/DDBJ databases">
        <title>Genomic diversity within the haloalkaliphilic genus Thioalkalivibrio.</title>
        <authorList>
            <person name="Ahn A.-C."/>
            <person name="Meier-Kolthoff J."/>
            <person name="Overmars L."/>
            <person name="Richter M."/>
            <person name="Woyke T."/>
            <person name="Sorokin D.Y."/>
            <person name="Muyzer G."/>
        </authorList>
    </citation>
    <scope>NUCLEOTIDE SEQUENCE [LARGE SCALE GENOMIC DNA]</scope>
    <source>
        <strain evidence="2 3">HL17</strain>
    </source>
</reference>
<comment type="caution">
    <text evidence="2">The sequence shown here is derived from an EMBL/GenBank/DDBJ whole genome shotgun (WGS) entry which is preliminary data.</text>
</comment>
<dbReference type="STRING" id="252474.B1A74_10590"/>
<dbReference type="OrthoDB" id="9781845at2"/>
<dbReference type="Proteomes" id="UP000189177">
    <property type="component" value="Unassembled WGS sequence"/>
</dbReference>
<dbReference type="RefSeq" id="WP_077244624.1">
    <property type="nucleotide sequence ID" value="NZ_MUZR01000047.1"/>
</dbReference>
<organism evidence="2 3">
    <name type="scientific">Thioalkalivibrio halophilus</name>
    <dbReference type="NCBI Taxonomy" id="252474"/>
    <lineage>
        <taxon>Bacteria</taxon>
        <taxon>Pseudomonadati</taxon>
        <taxon>Pseudomonadota</taxon>
        <taxon>Gammaproteobacteria</taxon>
        <taxon>Chromatiales</taxon>
        <taxon>Ectothiorhodospiraceae</taxon>
        <taxon>Thioalkalivibrio</taxon>
    </lineage>
</organism>
<dbReference type="Gene3D" id="3.30.450.20">
    <property type="entry name" value="PAS domain"/>
    <property type="match status" value="1"/>
</dbReference>
<dbReference type="Pfam" id="PF00989">
    <property type="entry name" value="PAS"/>
    <property type="match status" value="1"/>
</dbReference>
<dbReference type="InterPro" id="IPR013767">
    <property type="entry name" value="PAS_fold"/>
</dbReference>
<accession>A0A1V2ZWK0</accession>
<dbReference type="AlphaFoldDB" id="A0A1V2ZWK0"/>
<protein>
    <submittedName>
        <fullName evidence="2">PAS domain S-box protein</fullName>
    </submittedName>
</protein>
<dbReference type="EMBL" id="MUZR01000047">
    <property type="protein sequence ID" value="OOC09494.1"/>
    <property type="molecule type" value="Genomic_DNA"/>
</dbReference>
<dbReference type="GO" id="GO:0006355">
    <property type="term" value="P:regulation of DNA-templated transcription"/>
    <property type="evidence" value="ECO:0007669"/>
    <property type="project" value="InterPro"/>
</dbReference>